<dbReference type="PANTHER" id="PTHR33096:SF1">
    <property type="entry name" value="CXC1-LIKE CYSTEINE CLUSTER ASSOCIATED WITH KDZ TRANSPOSASES DOMAIN-CONTAINING PROTEIN"/>
    <property type="match status" value="1"/>
</dbReference>
<dbReference type="Proteomes" id="UP000799118">
    <property type="component" value="Unassembled WGS sequence"/>
</dbReference>
<feature type="compositionally biased region" description="Basic residues" evidence="1">
    <location>
        <begin position="124"/>
        <end position="133"/>
    </location>
</feature>
<gene>
    <name evidence="2" type="ORF">BT96DRAFT_947343</name>
</gene>
<dbReference type="AlphaFoldDB" id="A0A6A4GUM6"/>
<evidence type="ECO:0000256" key="1">
    <source>
        <dbReference type="SAM" id="MobiDB-lite"/>
    </source>
</evidence>
<evidence type="ECO:0008006" key="4">
    <source>
        <dbReference type="Google" id="ProtNLM"/>
    </source>
</evidence>
<accession>A0A6A4GUM6</accession>
<dbReference type="Pfam" id="PF18758">
    <property type="entry name" value="KDZ"/>
    <property type="match status" value="1"/>
</dbReference>
<reference evidence="2" key="1">
    <citation type="journal article" date="2019" name="Environ. Microbiol.">
        <title>Fungal ecological strategies reflected in gene transcription - a case study of two litter decomposers.</title>
        <authorList>
            <person name="Barbi F."/>
            <person name="Kohler A."/>
            <person name="Barry K."/>
            <person name="Baskaran P."/>
            <person name="Daum C."/>
            <person name="Fauchery L."/>
            <person name="Ihrmark K."/>
            <person name="Kuo A."/>
            <person name="LaButti K."/>
            <person name="Lipzen A."/>
            <person name="Morin E."/>
            <person name="Grigoriev I.V."/>
            <person name="Henrissat B."/>
            <person name="Lindahl B."/>
            <person name="Martin F."/>
        </authorList>
    </citation>
    <scope>NUCLEOTIDE SEQUENCE</scope>
    <source>
        <strain evidence="2">JB14</strain>
    </source>
</reference>
<evidence type="ECO:0000313" key="2">
    <source>
        <dbReference type="EMBL" id="KAE9388805.1"/>
    </source>
</evidence>
<dbReference type="InterPro" id="IPR040521">
    <property type="entry name" value="KDZ"/>
</dbReference>
<evidence type="ECO:0000313" key="3">
    <source>
        <dbReference type="Proteomes" id="UP000799118"/>
    </source>
</evidence>
<name>A0A6A4GUM6_9AGAR</name>
<organism evidence="2 3">
    <name type="scientific">Gymnopus androsaceus JB14</name>
    <dbReference type="NCBI Taxonomy" id="1447944"/>
    <lineage>
        <taxon>Eukaryota</taxon>
        <taxon>Fungi</taxon>
        <taxon>Dikarya</taxon>
        <taxon>Basidiomycota</taxon>
        <taxon>Agaricomycotina</taxon>
        <taxon>Agaricomycetes</taxon>
        <taxon>Agaricomycetidae</taxon>
        <taxon>Agaricales</taxon>
        <taxon>Marasmiineae</taxon>
        <taxon>Omphalotaceae</taxon>
        <taxon>Gymnopus</taxon>
    </lineage>
</organism>
<dbReference type="OrthoDB" id="3265112at2759"/>
<dbReference type="PANTHER" id="PTHR33096">
    <property type="entry name" value="CXC2 DOMAIN-CONTAINING PROTEIN"/>
    <property type="match status" value="1"/>
</dbReference>
<dbReference type="EMBL" id="ML769726">
    <property type="protein sequence ID" value="KAE9388805.1"/>
    <property type="molecule type" value="Genomic_DNA"/>
</dbReference>
<proteinExistence type="predicted"/>
<keyword evidence="3" id="KW-1185">Reference proteome</keyword>
<feature type="region of interest" description="Disordered" evidence="1">
    <location>
        <begin position="119"/>
        <end position="141"/>
    </location>
</feature>
<sequence>MKRWKRESPESVAENLMTNGTRQCRLHHTHSVVDGAPKKHWMKIPLKMWNTSGPVVLHVLAENAKLQISRSEDILVQVDACYTQKHSSKARRGPPRIHPNTFFIPEAEVQAWKQLVDSVSPRKQPTKPPHKRQKVNEDSDKTDHFEKGLWVPKSVLDGCLASFTAADDACIKGSTQFFDVTANMTLLCHHDRALFTVNINTAGEGQHFVLATLTKLFEHLPPTVGVHFLKCIGYGLSDGEGAERLWHALSHLIAYGRVAGYYIRMYNLDSQFNFYSEEGLYKLGLWLHRKVLACDEKMKDSEECLRVCQHKNKGKSAVEEALRLRKSRNTIQAHVDDLCKRLADPTSEPWEMATVELELETALKSLCKAHLKVTKKEDALGVNAKRILESQNLLADTIDFAMTWRCSSDRKAPCNSVAPLKIEMECLFTLDVDNDIWLDVGIGYEEEGDDTVPPLWLCNEKVRAGIQAMNDRDRCIEEQAWLLKERSALQLWFNEEWRVVNAAIEHMSDATVEHQLSLKKRELCCLFVVWERTLVPAEEGLPEWGLSGEDLAEYRAVHVLGGGREIVEEAGYEYDVEFEAEADGLLIEHLDSLRITENYQDMQASGTSDL</sequence>
<protein>
    <recommendedName>
        <fullName evidence="4">CxC2-like cysteine cluster KDZ transposase-associated domain-containing protein</fullName>
    </recommendedName>
</protein>